<accession>F3PTS5</accession>
<organism evidence="1 2">
    <name type="scientific">Bacteroides fluxus YIT 12057</name>
    <dbReference type="NCBI Taxonomy" id="763034"/>
    <lineage>
        <taxon>Bacteria</taxon>
        <taxon>Pseudomonadati</taxon>
        <taxon>Bacteroidota</taxon>
        <taxon>Bacteroidia</taxon>
        <taxon>Bacteroidales</taxon>
        <taxon>Bacteroidaceae</taxon>
        <taxon>Bacteroides</taxon>
    </lineage>
</organism>
<dbReference type="AlphaFoldDB" id="F3PTS5"/>
<keyword evidence="2" id="KW-1185">Reference proteome</keyword>
<evidence type="ECO:0000313" key="1">
    <source>
        <dbReference type="EMBL" id="EGF56525.1"/>
    </source>
</evidence>
<feature type="non-terminal residue" evidence="1">
    <location>
        <position position="1"/>
    </location>
</feature>
<dbReference type="EMBL" id="AFBN01000039">
    <property type="protein sequence ID" value="EGF56525.1"/>
    <property type="molecule type" value="Genomic_DNA"/>
</dbReference>
<sequence>KRLKNMFFQGKGGGEKGGHIIYIRAYIQRFKSIWICNPDPIYKN</sequence>
<protein>
    <submittedName>
        <fullName evidence="1">Conserved domain protein</fullName>
    </submittedName>
</protein>
<dbReference type="Proteomes" id="UP000003416">
    <property type="component" value="Unassembled WGS sequence"/>
</dbReference>
<dbReference type="HOGENOM" id="CLU_3225956_0_0_10"/>
<comment type="caution">
    <text evidence="1">The sequence shown here is derived from an EMBL/GenBank/DDBJ whole genome shotgun (WGS) entry which is preliminary data.</text>
</comment>
<evidence type="ECO:0000313" key="2">
    <source>
        <dbReference type="Proteomes" id="UP000003416"/>
    </source>
</evidence>
<reference evidence="1 2" key="1">
    <citation type="submission" date="2011-02" db="EMBL/GenBank/DDBJ databases">
        <authorList>
            <person name="Weinstock G."/>
            <person name="Sodergren E."/>
            <person name="Clifton S."/>
            <person name="Fulton L."/>
            <person name="Fulton B."/>
            <person name="Courtney L."/>
            <person name="Fronick C."/>
            <person name="Harrison M."/>
            <person name="Strong C."/>
            <person name="Farmer C."/>
            <person name="Delahaunty K."/>
            <person name="Markovic C."/>
            <person name="Hall O."/>
            <person name="Minx P."/>
            <person name="Tomlinson C."/>
            <person name="Mitreva M."/>
            <person name="Hou S."/>
            <person name="Chen J."/>
            <person name="Wollam A."/>
            <person name="Pepin K.H."/>
            <person name="Johnson M."/>
            <person name="Bhonagiri V."/>
            <person name="Zhang X."/>
            <person name="Suruliraj S."/>
            <person name="Warren W."/>
            <person name="Chinwalla A."/>
            <person name="Mardis E.R."/>
            <person name="Wilson R.K."/>
        </authorList>
    </citation>
    <scope>NUCLEOTIDE SEQUENCE [LARGE SCALE GENOMIC DNA]</scope>
    <source>
        <strain evidence="1 2">YIT 12057</strain>
    </source>
</reference>
<name>F3PTS5_9BACE</name>
<proteinExistence type="predicted"/>
<gene>
    <name evidence="1" type="ORF">HMPREF9446_02131</name>
</gene>